<organism evidence="3 4">
    <name type="scientific">Aquirufa nivalisilvae</name>
    <dbReference type="NCBI Taxonomy" id="2516557"/>
    <lineage>
        <taxon>Bacteria</taxon>
        <taxon>Pseudomonadati</taxon>
        <taxon>Bacteroidota</taxon>
        <taxon>Cytophagia</taxon>
        <taxon>Cytophagales</taxon>
        <taxon>Flectobacillaceae</taxon>
        <taxon>Aquirufa</taxon>
    </lineage>
</organism>
<sequence>MEERDREELFSKRIRAGKRTYFFDVKSTRSQDYYITITESRRHQKEDGFVYEKHKMFLYKEDFDKFMDGLKEAVDHVKTELMPDVDFTQFNRDEDEFGGSDLKWE</sequence>
<evidence type="ECO:0000313" key="4">
    <source>
        <dbReference type="Proteomes" id="UP000245468"/>
    </source>
</evidence>
<evidence type="ECO:0000313" key="3">
    <source>
        <dbReference type="EMBL" id="AWL09177.1"/>
    </source>
</evidence>
<dbReference type="AlphaFoldDB" id="A0A2S2DWL3"/>
<name>A0A2S2DWL3_9BACT</name>
<dbReference type="Proteomes" id="UP000245468">
    <property type="component" value="Chromosome"/>
</dbReference>
<dbReference type="GO" id="GO:0032422">
    <property type="term" value="F:purine-rich negative regulatory element binding"/>
    <property type="evidence" value="ECO:0007669"/>
    <property type="project" value="InterPro"/>
</dbReference>
<evidence type="ECO:0000256" key="1">
    <source>
        <dbReference type="ARBA" id="ARBA00009251"/>
    </source>
</evidence>
<accession>A0A2S2DWL3</accession>
<dbReference type="OrthoDB" id="765973at2"/>
<gene>
    <name evidence="3" type="ORF">HME7025_01316</name>
</gene>
<keyword evidence="4" id="KW-1185">Reference proteome</keyword>
<dbReference type="EMBL" id="CP029346">
    <property type="protein sequence ID" value="AWL09177.1"/>
    <property type="molecule type" value="Genomic_DNA"/>
</dbReference>
<dbReference type="Gene3D" id="3.10.450.700">
    <property type="match status" value="1"/>
</dbReference>
<keyword evidence="2" id="KW-0238">DNA-binding</keyword>
<proteinExistence type="inferred from homology"/>
<dbReference type="KEGG" id="psez:HME7025_01316"/>
<comment type="similarity">
    <text evidence="1">Belongs to the PUR DNA-binding protein family.</text>
</comment>
<dbReference type="InterPro" id="IPR006628">
    <property type="entry name" value="PUR-bd_fam"/>
</dbReference>
<evidence type="ECO:0000256" key="2">
    <source>
        <dbReference type="ARBA" id="ARBA00023125"/>
    </source>
</evidence>
<dbReference type="GO" id="GO:0000977">
    <property type="term" value="F:RNA polymerase II transcription regulatory region sequence-specific DNA binding"/>
    <property type="evidence" value="ECO:0007669"/>
    <property type="project" value="InterPro"/>
</dbReference>
<protein>
    <submittedName>
        <fullName evidence="3">Uncharacterized protein</fullName>
    </submittedName>
</protein>
<dbReference type="RefSeq" id="WP_109322876.1">
    <property type="nucleotide sequence ID" value="NZ_CP029346.1"/>
</dbReference>
<reference evidence="4" key="1">
    <citation type="submission" date="2018-05" db="EMBL/GenBank/DDBJ databases">
        <title>Pseudarcicella sp. HME7025 Genome sequencing and assembly.</title>
        <authorList>
            <person name="Kim H."/>
            <person name="Kang H."/>
            <person name="Joh K."/>
        </authorList>
    </citation>
    <scope>NUCLEOTIDE SEQUENCE [LARGE SCALE GENOMIC DNA]</scope>
    <source>
        <strain evidence="4">HME7025</strain>
    </source>
</reference>
<dbReference type="SMART" id="SM00712">
    <property type="entry name" value="PUR"/>
    <property type="match status" value="1"/>
</dbReference>
<dbReference type="Pfam" id="PF11680">
    <property type="entry name" value="DUF3276"/>
    <property type="match status" value="1"/>
</dbReference>